<keyword evidence="2" id="KW-1185">Reference proteome</keyword>
<reference evidence="1 2" key="1">
    <citation type="journal article" date="2022" name="DNA Res.">
        <title>Chromosomal-level genome assembly of the orchid tree Bauhinia variegata (Leguminosae; Cercidoideae) supports the allotetraploid origin hypothesis of Bauhinia.</title>
        <authorList>
            <person name="Zhong Y."/>
            <person name="Chen Y."/>
            <person name="Zheng D."/>
            <person name="Pang J."/>
            <person name="Liu Y."/>
            <person name="Luo S."/>
            <person name="Meng S."/>
            <person name="Qian L."/>
            <person name="Wei D."/>
            <person name="Dai S."/>
            <person name="Zhou R."/>
        </authorList>
    </citation>
    <scope>NUCLEOTIDE SEQUENCE [LARGE SCALE GENOMIC DNA]</scope>
    <source>
        <strain evidence="1">BV-YZ2020</strain>
    </source>
</reference>
<accession>A0ACB9NM73</accession>
<dbReference type="Proteomes" id="UP000828941">
    <property type="component" value="Chromosome 6"/>
</dbReference>
<evidence type="ECO:0000313" key="2">
    <source>
        <dbReference type="Proteomes" id="UP000828941"/>
    </source>
</evidence>
<comment type="caution">
    <text evidence="1">The sequence shown here is derived from an EMBL/GenBank/DDBJ whole genome shotgun (WGS) entry which is preliminary data.</text>
</comment>
<dbReference type="EMBL" id="CM039431">
    <property type="protein sequence ID" value="KAI4337173.1"/>
    <property type="molecule type" value="Genomic_DNA"/>
</dbReference>
<proteinExistence type="predicted"/>
<gene>
    <name evidence="1" type="ORF">L6164_015620</name>
</gene>
<protein>
    <submittedName>
        <fullName evidence="1">Uncharacterized protein</fullName>
    </submittedName>
</protein>
<organism evidence="1 2">
    <name type="scientific">Bauhinia variegata</name>
    <name type="common">Purple orchid tree</name>
    <name type="synonym">Phanera variegata</name>
    <dbReference type="NCBI Taxonomy" id="167791"/>
    <lineage>
        <taxon>Eukaryota</taxon>
        <taxon>Viridiplantae</taxon>
        <taxon>Streptophyta</taxon>
        <taxon>Embryophyta</taxon>
        <taxon>Tracheophyta</taxon>
        <taxon>Spermatophyta</taxon>
        <taxon>Magnoliopsida</taxon>
        <taxon>eudicotyledons</taxon>
        <taxon>Gunneridae</taxon>
        <taxon>Pentapetalae</taxon>
        <taxon>rosids</taxon>
        <taxon>fabids</taxon>
        <taxon>Fabales</taxon>
        <taxon>Fabaceae</taxon>
        <taxon>Cercidoideae</taxon>
        <taxon>Cercideae</taxon>
        <taxon>Bauhiniinae</taxon>
        <taxon>Bauhinia</taxon>
    </lineage>
</organism>
<evidence type="ECO:0000313" key="1">
    <source>
        <dbReference type="EMBL" id="KAI4337173.1"/>
    </source>
</evidence>
<sequence length="413" mass="46169">MANNNDFVPYHDLYDSFSLNMFNFGDGTNPTLSEILQTGGPSSANSSLCPQQSNGNGNGNENEHEHGHLFQNTDRTIHDMGNFSINSSLRPQQSKGNGSENERGHLFQNTDPTIQAVGNISTSQGGNFEVGASEFVGKNSDPDPNEQGNSIGPVPLSIWPAPPIPFLCSCCHVLREIIHTNGANLRRLEIHGRVGIICHAIQKQSANVGSSDNSHQYQMFDFCKKSTEEIKIFLMEYCLHQISSGYLLIQDPLSNYYEALSIGLSWTDFYDDLLHNSASQSEDMEHRAEARTEDESAMERNPKTFLAAQRERVGKMKLRHLSDYFHLPIEEAAKLLNLSPTVLKKICRNEGLLRWPHRKLKVIARRIIALRESLKRQDTASKEVTLAEIARLEQEMIQLCGGMSPSPVIFEGK</sequence>
<name>A0ACB9NM73_BAUVA</name>